<reference evidence="2 3" key="1">
    <citation type="submission" date="2008-10" db="EMBL/GenBank/DDBJ databases">
        <authorList>
            <person name="Fulton L."/>
            <person name="Clifton S."/>
            <person name="Fulton B."/>
            <person name="Xu J."/>
            <person name="Minx P."/>
            <person name="Pepin K.H."/>
            <person name="Johnson M."/>
            <person name="Bhonagiri V."/>
            <person name="Nash W.E."/>
            <person name="Mardis E.R."/>
            <person name="Wilson R.K."/>
        </authorList>
    </citation>
    <scope>NUCLEOTIDE SEQUENCE [LARGE SCALE GENOMIC DNA]</scope>
    <source>
        <strain evidence="2 3">DSM 3989</strain>
    </source>
</reference>
<evidence type="ECO:0000313" key="2">
    <source>
        <dbReference type="EMBL" id="EEC89867.1"/>
    </source>
</evidence>
<protein>
    <recommendedName>
        <fullName evidence="4">Sensor histidine kinase NatK C-terminal domain-containing protein</fullName>
    </recommendedName>
</protein>
<name>B7CBN7_9FIRM</name>
<keyword evidence="1" id="KW-0472">Membrane</keyword>
<comment type="caution">
    <text evidence="2">The sequence shown here is derived from an EMBL/GenBank/DDBJ whole genome shotgun (WGS) entry which is preliminary data.</text>
</comment>
<feature type="transmembrane region" description="Helical" evidence="1">
    <location>
        <begin position="40"/>
        <end position="58"/>
    </location>
</feature>
<evidence type="ECO:0008006" key="4">
    <source>
        <dbReference type="Google" id="ProtNLM"/>
    </source>
</evidence>
<proteinExistence type="predicted"/>
<sequence>MEKGKRALYSDEDKHMNILMNSMYYVCEQCFYLKITKNSLYPKCILSFLLNGLCVFLIAEYIHINWLSVFLQLLIPILCLNISTKEHHILESVISNLIVVLFQTMNILLFRSLTIEYYASSTILTIGGCAIFYQIFKYESLEFGKNTKYIISIILFIFSYLYMLLMTDLFSKAEFTYMYFIKNSQIYVFMFTISVLVLLSVAIIVFSRIRSKLEIEMYRNFIELSSHYTEQMIHEQTGIKELIHDMRNSLDDIKVLSQKKEYEAIEEQINQELVKYGKLYPNSICINPYVDVILQNFIQEHNLDYDIQIYVPKRIDSMDTQDLTTLLTCVLDSSLVKENETFMFHMNLKEKELILHVQYSLDIKNMTPSNKSILNIILNKYHGTKIMDSKDMKIILFIE</sequence>
<keyword evidence="1" id="KW-1133">Transmembrane helix</keyword>
<reference evidence="2 3" key="2">
    <citation type="submission" date="2008-11" db="EMBL/GenBank/DDBJ databases">
        <title>Draft genome sequence of Eubacterium biforme (DSM 3989).</title>
        <authorList>
            <person name="Sudarsanam P."/>
            <person name="Ley R."/>
            <person name="Guruge J."/>
            <person name="Turnbaugh P.J."/>
            <person name="Mahowald M."/>
            <person name="Liep D."/>
            <person name="Gordon J."/>
        </authorList>
    </citation>
    <scope>NUCLEOTIDE SEQUENCE [LARGE SCALE GENOMIC DNA]</scope>
    <source>
        <strain evidence="2 3">DSM 3989</strain>
    </source>
</reference>
<dbReference type="EMBL" id="ABYT01000086">
    <property type="protein sequence ID" value="EEC89867.1"/>
    <property type="molecule type" value="Genomic_DNA"/>
</dbReference>
<feature type="transmembrane region" description="Helical" evidence="1">
    <location>
        <begin position="186"/>
        <end position="209"/>
    </location>
</feature>
<organism evidence="2 3">
    <name type="scientific">Holdemanella biformis DSM 3989</name>
    <dbReference type="NCBI Taxonomy" id="518637"/>
    <lineage>
        <taxon>Bacteria</taxon>
        <taxon>Bacillati</taxon>
        <taxon>Bacillota</taxon>
        <taxon>Erysipelotrichia</taxon>
        <taxon>Erysipelotrichales</taxon>
        <taxon>Erysipelotrichaceae</taxon>
        <taxon>Holdemanella</taxon>
    </lineage>
</organism>
<dbReference type="STRING" id="518637.EUBIFOR_01612"/>
<feature type="transmembrane region" description="Helical" evidence="1">
    <location>
        <begin position="117"/>
        <end position="136"/>
    </location>
</feature>
<dbReference type="HOGENOM" id="CLU_690331_0_0_9"/>
<gene>
    <name evidence="2" type="ORF">EUBIFOR_01612</name>
</gene>
<accession>B7CBN7</accession>
<dbReference type="AlphaFoldDB" id="B7CBN7"/>
<evidence type="ECO:0000313" key="3">
    <source>
        <dbReference type="Proteomes" id="UP000004315"/>
    </source>
</evidence>
<keyword evidence="1" id="KW-0812">Transmembrane</keyword>
<feature type="transmembrane region" description="Helical" evidence="1">
    <location>
        <begin position="148"/>
        <end position="166"/>
    </location>
</feature>
<keyword evidence="3" id="KW-1185">Reference proteome</keyword>
<dbReference type="Proteomes" id="UP000004315">
    <property type="component" value="Unassembled WGS sequence"/>
</dbReference>
<evidence type="ECO:0000256" key="1">
    <source>
        <dbReference type="SAM" id="Phobius"/>
    </source>
</evidence>